<feature type="transmembrane region" description="Helical" evidence="3">
    <location>
        <begin position="651"/>
        <end position="672"/>
    </location>
</feature>
<evidence type="ECO:0000313" key="5">
    <source>
        <dbReference type="EMBL" id="KAH9820284.1"/>
    </source>
</evidence>
<feature type="region of interest" description="Disordered" evidence="2">
    <location>
        <begin position="166"/>
        <end position="286"/>
    </location>
</feature>
<keyword evidence="6" id="KW-1185">Reference proteome</keyword>
<evidence type="ECO:0000313" key="6">
    <source>
        <dbReference type="Proteomes" id="UP001138500"/>
    </source>
</evidence>
<accession>A0A9W7VZI6</accession>
<feature type="compositionally biased region" description="Polar residues" evidence="2">
    <location>
        <begin position="40"/>
        <end position="49"/>
    </location>
</feature>
<evidence type="ECO:0000256" key="2">
    <source>
        <dbReference type="SAM" id="MobiDB-lite"/>
    </source>
</evidence>
<keyword evidence="3" id="KW-1133">Transmembrane helix</keyword>
<feature type="domain" description="DUF6594" evidence="4">
    <location>
        <begin position="462"/>
        <end position="690"/>
    </location>
</feature>
<feature type="compositionally biased region" description="Low complexity" evidence="2">
    <location>
        <begin position="346"/>
        <end position="357"/>
    </location>
</feature>
<dbReference type="OrthoDB" id="5416037at2759"/>
<dbReference type="Pfam" id="PF20237">
    <property type="entry name" value="DUF6594"/>
    <property type="match status" value="1"/>
</dbReference>
<feature type="compositionally biased region" description="Low complexity" evidence="2">
    <location>
        <begin position="166"/>
        <end position="179"/>
    </location>
</feature>
<feature type="transmembrane region" description="Helical" evidence="3">
    <location>
        <begin position="678"/>
        <end position="697"/>
    </location>
</feature>
<protein>
    <recommendedName>
        <fullName evidence="4">DUF6594 domain-containing protein</fullName>
    </recommendedName>
</protein>
<dbReference type="InterPro" id="IPR046529">
    <property type="entry name" value="DUF6594"/>
</dbReference>
<comment type="caution">
    <text evidence="5">The sequence shown here is derived from an EMBL/GenBank/DDBJ whole genome shotgun (WGS) entry which is preliminary data.</text>
</comment>
<evidence type="ECO:0000259" key="4">
    <source>
        <dbReference type="Pfam" id="PF20237"/>
    </source>
</evidence>
<feature type="compositionally biased region" description="Basic and acidic residues" evidence="2">
    <location>
        <begin position="358"/>
        <end position="368"/>
    </location>
</feature>
<name>A0A9W7VZI6_9PEZI</name>
<keyword evidence="3" id="KW-0812">Transmembrane</keyword>
<dbReference type="PANTHER" id="PTHR34502:SF6">
    <property type="entry name" value="DUF6594 DOMAIN-CONTAINING PROTEIN"/>
    <property type="match status" value="1"/>
</dbReference>
<feature type="non-terminal residue" evidence="5">
    <location>
        <position position="1"/>
    </location>
</feature>
<dbReference type="PANTHER" id="PTHR34502">
    <property type="entry name" value="DUF6594 DOMAIN-CONTAINING PROTEIN-RELATED"/>
    <property type="match status" value="1"/>
</dbReference>
<dbReference type="Proteomes" id="UP001138500">
    <property type="component" value="Unassembled WGS sequence"/>
</dbReference>
<dbReference type="AlphaFoldDB" id="A0A9W7VZI6"/>
<feature type="coiled-coil region" evidence="1">
    <location>
        <begin position="491"/>
        <end position="525"/>
    </location>
</feature>
<keyword evidence="3" id="KW-0472">Membrane</keyword>
<reference evidence="5 6" key="2">
    <citation type="journal article" date="2021" name="Curr. Genet.">
        <title>Genetic response to nitrogen starvation in the aggressive Eucalyptus foliar pathogen Teratosphaeria destructans.</title>
        <authorList>
            <person name="Havenga M."/>
            <person name="Wingfield B.D."/>
            <person name="Wingfield M.J."/>
            <person name="Dreyer L.L."/>
            <person name="Roets F."/>
            <person name="Aylward J."/>
        </authorList>
    </citation>
    <scope>NUCLEOTIDE SEQUENCE [LARGE SCALE GENOMIC DNA]</scope>
    <source>
        <strain evidence="5">CMW44962</strain>
    </source>
</reference>
<sequence length="701" mass="77526">MDADIRYRAIVQQRASSVDAAAPGPPRLVVSHPVDDVANITRSRTLATRRQTKTAKEHGRTCSSDWTDEDESPPRRRRSDKKTSSSQGDFGRYFPRLSRILEGSDPPSTARPNAKDSEARRRRRRNRDEGASVYRKPVRRRTGGVQRRSDSSVKINPSLLSVLTSLTTSSDRSSDSNSTITQQTYDGRDSDSSGTPTGRPAPPELGEQAMLSDTPQSPNVFDYLISPQPRGEHDTRSIMSSTSSPSVTSHYEPSIAGSSEAPDTPSSRSSLPSPVSTRNASVNELRRKFDPQYASLATHSGRESPESAAVQLARRTLAVKHAPDDDEGRVSGRSAPSLNHRDSHQRSSSVSSHTSQRSTEHVKRQEERMRQHMAYADQAQHGHYVNHVDGRHSSLSEHSAPSAPPDQAAFACHMALQHYQPSHSPATPPSVMTQCMNGHHDQLVPPPVPHAPDPGQRTIAGYEMLATELSTAQSPVTPLYRKFEYLNHRILLHLQDELGELEEQLRRIDEVIAQLEAACNEDQRTPVSRRADAHSPSELHHRRTALLGRIFLKTEQYNKAMAGYAAMLRDASPAAAHQVDEYRSWMDKHTPVHECETRFLHHASDLIRPGRPERQRPDPTATKHAVLAYLPATLMLPLLLFCIIPSFTGRLAVTSLIAMGAFMVAATTRIRAWLEAREWALCGAGYVLVMAAVAGLVPQHG</sequence>
<reference evidence="5 6" key="1">
    <citation type="journal article" date="2018" name="IMA Fungus">
        <title>IMA Genome-F 10: Nine draft genome sequences of Claviceps purpurea s.lat., including C. arundinis, C. humidiphila, and C. cf. spartinae, pseudomolecules for the pitch canker pathogen Fusarium circinatum, draft genome of Davidsoniella eucalypti, Grosmannia galeiformis, Quambalaria eucalypti, and Teratosphaeria destructans.</title>
        <authorList>
            <person name="Wingfield B.D."/>
            <person name="Liu M."/>
            <person name="Nguyen H.D."/>
            <person name="Lane F.A."/>
            <person name="Morgan S.W."/>
            <person name="De Vos L."/>
            <person name="Wilken P.M."/>
            <person name="Duong T.A."/>
            <person name="Aylward J."/>
            <person name="Coetzee M.P."/>
            <person name="Dadej K."/>
            <person name="De Beer Z.W."/>
            <person name="Findlay W."/>
            <person name="Havenga M."/>
            <person name="Kolarik M."/>
            <person name="Menzies J.G."/>
            <person name="Naidoo K."/>
            <person name="Pochopski O."/>
            <person name="Shoukouhi P."/>
            <person name="Santana Q.C."/>
            <person name="Seifert K.A."/>
            <person name="Soal N."/>
            <person name="Steenkamp E.T."/>
            <person name="Tatham C.T."/>
            <person name="van der Nest M.A."/>
            <person name="Wingfield M.J."/>
        </authorList>
    </citation>
    <scope>NUCLEOTIDE SEQUENCE [LARGE SCALE GENOMIC DNA]</scope>
    <source>
        <strain evidence="5">CMW44962</strain>
    </source>
</reference>
<organism evidence="5 6">
    <name type="scientific">Teratosphaeria destructans</name>
    <dbReference type="NCBI Taxonomy" id="418781"/>
    <lineage>
        <taxon>Eukaryota</taxon>
        <taxon>Fungi</taxon>
        <taxon>Dikarya</taxon>
        <taxon>Ascomycota</taxon>
        <taxon>Pezizomycotina</taxon>
        <taxon>Dothideomycetes</taxon>
        <taxon>Dothideomycetidae</taxon>
        <taxon>Mycosphaerellales</taxon>
        <taxon>Teratosphaeriaceae</taxon>
        <taxon>Teratosphaeria</taxon>
    </lineage>
</organism>
<feature type="region of interest" description="Disordered" evidence="2">
    <location>
        <begin position="320"/>
        <end position="368"/>
    </location>
</feature>
<keyword evidence="1" id="KW-0175">Coiled coil</keyword>
<feature type="compositionally biased region" description="Low complexity" evidence="2">
    <location>
        <begin position="237"/>
        <end position="249"/>
    </location>
</feature>
<feature type="compositionally biased region" description="Low complexity" evidence="2">
    <location>
        <begin position="262"/>
        <end position="276"/>
    </location>
</feature>
<evidence type="ECO:0000256" key="1">
    <source>
        <dbReference type="SAM" id="Coils"/>
    </source>
</evidence>
<feature type="region of interest" description="Disordered" evidence="2">
    <location>
        <begin position="40"/>
        <end position="153"/>
    </location>
</feature>
<dbReference type="EMBL" id="RIBY02002307">
    <property type="protein sequence ID" value="KAH9820284.1"/>
    <property type="molecule type" value="Genomic_DNA"/>
</dbReference>
<gene>
    <name evidence="5" type="ORF">Tdes44962_MAKER10332</name>
</gene>
<evidence type="ECO:0000256" key="3">
    <source>
        <dbReference type="SAM" id="Phobius"/>
    </source>
</evidence>
<proteinExistence type="predicted"/>